<organism evidence="2 3">
    <name type="scientific">Pseudarthrobacter phenanthrenivorans</name>
    <name type="common">Arthrobacter phenanthrenivorans</name>
    <dbReference type="NCBI Taxonomy" id="361575"/>
    <lineage>
        <taxon>Bacteria</taxon>
        <taxon>Bacillati</taxon>
        <taxon>Actinomycetota</taxon>
        <taxon>Actinomycetes</taxon>
        <taxon>Micrococcales</taxon>
        <taxon>Micrococcaceae</taxon>
        <taxon>Pseudarthrobacter</taxon>
    </lineage>
</organism>
<dbReference type="InterPro" id="IPR036779">
    <property type="entry name" value="LysM_dom_sf"/>
</dbReference>
<dbReference type="InterPro" id="IPR018392">
    <property type="entry name" value="LysM"/>
</dbReference>
<dbReference type="SUPFAM" id="SSF54106">
    <property type="entry name" value="LysM domain"/>
    <property type="match status" value="2"/>
</dbReference>
<dbReference type="Gene3D" id="3.10.350.10">
    <property type="entry name" value="LysM domain"/>
    <property type="match status" value="2"/>
</dbReference>
<feature type="domain" description="LysM" evidence="1">
    <location>
        <begin position="248"/>
        <end position="293"/>
    </location>
</feature>
<accession>A0A3B0G1X3</accession>
<evidence type="ECO:0000313" key="2">
    <source>
        <dbReference type="EMBL" id="RKO26180.1"/>
    </source>
</evidence>
<reference evidence="3" key="2">
    <citation type="submission" date="2018-10" db="EMBL/GenBank/DDBJ databases">
        <authorList>
            <person name="Wang Y."/>
            <person name="Wang J."/>
            <person name="Yang X."/>
            <person name="Wang Z."/>
            <person name="Huang Y."/>
        </authorList>
    </citation>
    <scope>NUCLEOTIDE SEQUENCE [LARGE SCALE GENOMIC DNA]</scope>
    <source>
        <strain evidence="3">J015</strain>
    </source>
</reference>
<dbReference type="CDD" id="cd00118">
    <property type="entry name" value="LysM"/>
    <property type="match status" value="3"/>
</dbReference>
<sequence length="382" mass="40082">MDTIRQVIPIETSSTMLRGGLTAFAPGFTRLLGGCIVKNEGAATARKPVGLARWAAAWMVLVAGLAGCTLTESPAPARSATAAPEVTTVGDGKASLRGEAVTDSFGNVDFYTTVSGDTLAGVAAGYNLSEAKVAKFNGLQPGSPVSPGTKLRLIPAEPLTGARGAATVDANGIPTSYRIEAGDTLSGISYRFNLTPEQLAAANKVPFTYEVGGTYFIQAGHVIQLQKHPVDSRSGKGETVTNSFGQPVYYTTVEGDSFDSLGYQFRSTTEQILLYNPSLAANEPIPAGRKLRLIPGELKIEGAQGTFTADADGIPLTYTTAPGDTERQVSFRFSITDLRAANRPTTGTGGTWYEFVDLPTVELAPGQTISLALDKPINRPGL</sequence>
<dbReference type="EMBL" id="RBNH01000003">
    <property type="protein sequence ID" value="RKO26180.1"/>
    <property type="molecule type" value="Genomic_DNA"/>
</dbReference>
<dbReference type="AlphaFoldDB" id="A0A3B0G1X3"/>
<proteinExistence type="predicted"/>
<reference evidence="2 3" key="1">
    <citation type="submission" date="2018-10" db="EMBL/GenBank/DDBJ databases">
        <title>Genome-guide identification and characterization of bacteria that degrade polycyclic aromatic hydrocarbons and resist hexavalent chromium simultaneously.</title>
        <authorList>
            <person name="Feng H."/>
        </authorList>
    </citation>
    <scope>NUCLEOTIDE SEQUENCE [LARGE SCALE GENOMIC DNA]</scope>
    <source>
        <strain evidence="2 3">J015</strain>
    </source>
</reference>
<name>A0A3B0G1X3_PSEPS</name>
<feature type="domain" description="LysM" evidence="1">
    <location>
        <begin position="175"/>
        <end position="225"/>
    </location>
</feature>
<comment type="caution">
    <text evidence="2">The sequence shown here is derived from an EMBL/GenBank/DDBJ whole genome shotgun (WGS) entry which is preliminary data.</text>
</comment>
<dbReference type="SMART" id="SM00257">
    <property type="entry name" value="LysM"/>
    <property type="match status" value="3"/>
</dbReference>
<dbReference type="PANTHER" id="PTHR33734">
    <property type="entry name" value="LYSM DOMAIN-CONTAINING GPI-ANCHORED PROTEIN 2"/>
    <property type="match status" value="1"/>
</dbReference>
<dbReference type="PANTHER" id="PTHR33734:SF22">
    <property type="entry name" value="MEMBRANE-BOUND LYTIC MUREIN TRANSGLYCOSYLASE D"/>
    <property type="match status" value="1"/>
</dbReference>
<dbReference type="PROSITE" id="PS51782">
    <property type="entry name" value="LYSM"/>
    <property type="match status" value="3"/>
</dbReference>
<gene>
    <name evidence="2" type="ORF">D7Z96_05455</name>
</gene>
<feature type="domain" description="LysM" evidence="1">
    <location>
        <begin position="109"/>
        <end position="153"/>
    </location>
</feature>
<dbReference type="Pfam" id="PF01476">
    <property type="entry name" value="LysM"/>
    <property type="match status" value="3"/>
</dbReference>
<protein>
    <submittedName>
        <fullName evidence="2">LysM peptidoglycan-binding domain-containing protein</fullName>
    </submittedName>
</protein>
<dbReference type="Proteomes" id="UP000273159">
    <property type="component" value="Unassembled WGS sequence"/>
</dbReference>
<evidence type="ECO:0000313" key="3">
    <source>
        <dbReference type="Proteomes" id="UP000273159"/>
    </source>
</evidence>
<evidence type="ECO:0000259" key="1">
    <source>
        <dbReference type="PROSITE" id="PS51782"/>
    </source>
</evidence>